<name>A0A0H3FIC5_RAHSY</name>
<dbReference type="AlphaFoldDB" id="A0A0H3FIC5"/>
<protein>
    <submittedName>
        <fullName evidence="2">Phage tail assembly protein T</fullName>
    </submittedName>
</protein>
<organism evidence="2 3">
    <name type="scientific">Rahnella sp. (strain Y9602)</name>
    <dbReference type="NCBI Taxonomy" id="2703885"/>
    <lineage>
        <taxon>Bacteria</taxon>
        <taxon>Pseudomonadati</taxon>
        <taxon>Pseudomonadota</taxon>
        <taxon>Gammaproteobacteria</taxon>
        <taxon>Enterobacterales</taxon>
        <taxon>Yersiniaceae</taxon>
        <taxon>Rahnella</taxon>
    </lineage>
</organism>
<feature type="domain" description="Minor tail T" evidence="1">
    <location>
        <begin position="20"/>
        <end position="97"/>
    </location>
</feature>
<evidence type="ECO:0000313" key="2">
    <source>
        <dbReference type="EMBL" id="ADW76096.1"/>
    </source>
</evidence>
<dbReference type="NCBIfam" id="TIGR01715">
    <property type="entry name" value="phage_lam_T"/>
    <property type="match status" value="1"/>
</dbReference>
<dbReference type="eggNOG" id="ENOG50331YY">
    <property type="taxonomic scope" value="Bacteria"/>
</dbReference>
<geneLocation type="plasmid" evidence="2 3">
    <name>pRAHAQ01</name>
</geneLocation>
<dbReference type="Pfam" id="PF06223">
    <property type="entry name" value="Phage_tail_T"/>
    <property type="match status" value="1"/>
</dbReference>
<dbReference type="InterPro" id="IPR009350">
    <property type="entry name" value="Phage_tail_T"/>
</dbReference>
<evidence type="ECO:0000313" key="3">
    <source>
        <dbReference type="Proteomes" id="UP000007257"/>
    </source>
</evidence>
<keyword evidence="2" id="KW-0614">Plasmid</keyword>
<gene>
    <name evidence="2" type="ordered locus">Rahaq_4513</name>
</gene>
<dbReference type="KEGG" id="rah:Rahaq_4513"/>
<evidence type="ECO:0000259" key="1">
    <source>
        <dbReference type="Pfam" id="PF06223"/>
    </source>
</evidence>
<dbReference type="HOGENOM" id="CLU_163018_1_0_6"/>
<sequence length="104" mass="11734">MKLAREFRRPDWRAMLADMSSSDLEEWHRFYESHYFEDALLDAHFAALNLNILSLVCGENDLNVGHFSLLTPHVVEEQPDPDDEQLMAIAEGLSGGVRYGPASG</sequence>
<accession>A0A0H3FIC5</accession>
<dbReference type="OrthoDB" id="5736883at2"/>
<reference evidence="3" key="1">
    <citation type="submission" date="2011-01" db="EMBL/GenBank/DDBJ databases">
        <title>Complete sequence of plasmid1 of Rahnella sp. Y9602.</title>
        <authorList>
            <consortium name="US DOE Joint Genome Institute"/>
            <person name="Lucas S."/>
            <person name="Copeland A."/>
            <person name="Lapidus A."/>
            <person name="Cheng J.-F."/>
            <person name="Goodwin L."/>
            <person name="Pitluck S."/>
            <person name="Lu M."/>
            <person name="Detter J.C."/>
            <person name="Han C."/>
            <person name="Tapia R."/>
            <person name="Land M."/>
            <person name="Hauser L."/>
            <person name="Kyrpides N."/>
            <person name="Ivanova N."/>
            <person name="Ovchinnikova G."/>
            <person name="Pagani I."/>
            <person name="Sobecky P.A."/>
            <person name="Martinez R.J."/>
            <person name="Woyke T."/>
        </authorList>
    </citation>
    <scope>NUCLEOTIDE SEQUENCE [LARGE SCALE GENOMIC DNA]</scope>
    <source>
        <strain evidence="3">Y9602</strain>
        <plasmid evidence="3">pRAHAQ01</plasmid>
    </source>
</reference>
<dbReference type="Proteomes" id="UP000007257">
    <property type="component" value="Plasmid pRAHAQ01"/>
</dbReference>
<reference evidence="2 3" key="2">
    <citation type="journal article" date="2012" name="J. Bacteriol.">
        <title>Complete Genome Sequence of Rahnella sp. Strain Y9602, a Gammaproteobacterium Isolate from Metal- and Radionuclide-Contaminated Soil.</title>
        <authorList>
            <person name="Martinez R.J."/>
            <person name="Bruce D."/>
            <person name="Detter C."/>
            <person name="Goodwin L.A."/>
            <person name="Han J."/>
            <person name="Han C.S."/>
            <person name="Held B."/>
            <person name="Land M.L."/>
            <person name="Mikhailova N."/>
            <person name="Nolan M."/>
            <person name="Pennacchio L."/>
            <person name="Pitluck S."/>
            <person name="Tapia R."/>
            <person name="Woyke T."/>
            <person name="Sobecky P.A."/>
        </authorList>
    </citation>
    <scope>NUCLEOTIDE SEQUENCE [LARGE SCALE GENOMIC DNA]</scope>
    <source>
        <strain evidence="2 3">Y9602</strain>
        <plasmid evidence="2 3">pRAHAQ01</plasmid>
    </source>
</reference>
<proteinExistence type="predicted"/>
<dbReference type="RefSeq" id="WP_013577777.1">
    <property type="nucleotide sequence ID" value="NC_015062.1"/>
</dbReference>
<dbReference type="EMBL" id="CP002506">
    <property type="protein sequence ID" value="ADW76096.1"/>
    <property type="molecule type" value="Genomic_DNA"/>
</dbReference>